<gene>
    <name evidence="5" type="primary">fmt</name>
    <name evidence="8" type="ordered locus">Spith_2079</name>
</gene>
<comment type="function">
    <text evidence="5">Attaches a formyl group to the free amino group of methionyl-tRNA(fMet). The formyl group appears to play a dual role in the initiator identity of N-formylmethionyl-tRNA by promoting its recognition by IF2 and preventing the misappropriation of this tRNA by the elongation apparatus.</text>
</comment>
<dbReference type="GO" id="GO:0005829">
    <property type="term" value="C:cytosol"/>
    <property type="evidence" value="ECO:0007669"/>
    <property type="project" value="TreeGrafter"/>
</dbReference>
<keyword evidence="3 5" id="KW-0808">Transferase</keyword>
<dbReference type="InterPro" id="IPR011034">
    <property type="entry name" value="Formyl_transferase-like_C_sf"/>
</dbReference>
<accession>G0GEZ1</accession>
<feature type="binding site" evidence="5">
    <location>
        <begin position="115"/>
        <end position="118"/>
    </location>
    <ligand>
        <name>(6S)-5,6,7,8-tetrahydrofolate</name>
        <dbReference type="ChEBI" id="CHEBI:57453"/>
    </ligand>
</feature>
<dbReference type="InterPro" id="IPR041711">
    <property type="entry name" value="Met-tRNA-FMT_N"/>
</dbReference>
<dbReference type="Gene3D" id="3.40.50.12230">
    <property type="match status" value="1"/>
</dbReference>
<protein>
    <recommendedName>
        <fullName evidence="2 5">Methionyl-tRNA formyltransferase</fullName>
        <ecNumber evidence="2 5">2.1.2.9</ecNumber>
    </recommendedName>
</protein>
<evidence type="ECO:0000313" key="8">
    <source>
        <dbReference type="EMBL" id="AEJ62335.1"/>
    </source>
</evidence>
<dbReference type="InterPro" id="IPR005793">
    <property type="entry name" value="Formyl_trans_C"/>
</dbReference>
<dbReference type="KEGG" id="stq:Spith_2079"/>
<evidence type="ECO:0000259" key="7">
    <source>
        <dbReference type="Pfam" id="PF02911"/>
    </source>
</evidence>
<keyword evidence="9" id="KW-1185">Reference proteome</keyword>
<dbReference type="EC" id="2.1.2.9" evidence="2 5"/>
<evidence type="ECO:0000256" key="3">
    <source>
        <dbReference type="ARBA" id="ARBA00022679"/>
    </source>
</evidence>
<dbReference type="HOGENOM" id="CLU_033347_2_0_12"/>
<dbReference type="CDD" id="cd08704">
    <property type="entry name" value="Met_tRNA_FMT_C"/>
    <property type="match status" value="1"/>
</dbReference>
<keyword evidence="4 5" id="KW-0648">Protein biosynthesis</keyword>
<evidence type="ECO:0000256" key="1">
    <source>
        <dbReference type="ARBA" id="ARBA00010699"/>
    </source>
</evidence>
<dbReference type="SUPFAM" id="SSF50486">
    <property type="entry name" value="FMT C-terminal domain-like"/>
    <property type="match status" value="1"/>
</dbReference>
<dbReference type="NCBIfam" id="TIGR00460">
    <property type="entry name" value="fmt"/>
    <property type="match status" value="1"/>
</dbReference>
<dbReference type="GO" id="GO:0004479">
    <property type="term" value="F:methionyl-tRNA formyltransferase activity"/>
    <property type="evidence" value="ECO:0007669"/>
    <property type="project" value="UniProtKB-UniRule"/>
</dbReference>
<reference evidence="8 9" key="1">
    <citation type="submission" date="2011-06" db="EMBL/GenBank/DDBJ databases">
        <title>The complete genome of Spirochaeta thermophila DSM 6578.</title>
        <authorList>
            <consortium name="US DOE Joint Genome Institute (JGI-PGF)"/>
            <person name="Lucas S."/>
            <person name="Lapidus A."/>
            <person name="Bruce D."/>
            <person name="Goodwin L."/>
            <person name="Pitluck S."/>
            <person name="Peters L."/>
            <person name="Kyrpides N."/>
            <person name="Mavromatis K."/>
            <person name="Ivanova N."/>
            <person name="Mikailova N."/>
            <person name="Pagani I."/>
            <person name="Chertkov O."/>
            <person name="Detter J.C."/>
            <person name="Tapia R."/>
            <person name="Han C."/>
            <person name="Land M."/>
            <person name="Hauser L."/>
            <person name="Markowitz V."/>
            <person name="Cheng J.-F."/>
            <person name="Hugenholtz P."/>
            <person name="Woyke T."/>
            <person name="Wu D."/>
            <person name="Spring S."/>
            <person name="Merkhoffer B."/>
            <person name="Schneider S."/>
            <person name="Klenk H.-P."/>
            <person name="Eisen J.A."/>
        </authorList>
    </citation>
    <scope>NUCLEOTIDE SEQUENCE [LARGE SCALE GENOMIC DNA]</scope>
    <source>
        <strain evidence="9">ATCC 700085 / DSM 6578 / Z-1203</strain>
    </source>
</reference>
<proteinExistence type="inferred from homology"/>
<comment type="similarity">
    <text evidence="1 5">Belongs to the Fmt family.</text>
</comment>
<sequence length="325" mass="35448">METNARGSLRVLFAGTPAFAVPSLRAVASRFPVVGVLTNPDAPRGRGRRLQSPPVKEEALRLGLRVFQPERLDAAFREQVARLAPDILVVVAYGKIFGPKFLALFPKGGINLHPSLLPKYRGPAPIPAAILNLEPETGITVQKLDLRMDAGDIILQERISLTGRETSESLSLWASERGAELLVEALHLIEEGKATPVPQDETAATYCALLKKEDGLILWEETAVRIDAKVRAFYPWPRAYTSLNQHRLYLLETVPLEDREADASPGTVAGVDKDYGILIQTGKGLLGVLKLQREGRNPLGWKEFLNGMPDLVGLRLGGTGETTGP</sequence>
<dbReference type="InterPro" id="IPR002376">
    <property type="entry name" value="Formyl_transf_N"/>
</dbReference>
<comment type="catalytic activity">
    <reaction evidence="5">
        <text>L-methionyl-tRNA(fMet) + (6R)-10-formyltetrahydrofolate = N-formyl-L-methionyl-tRNA(fMet) + (6S)-5,6,7,8-tetrahydrofolate + H(+)</text>
        <dbReference type="Rhea" id="RHEA:24380"/>
        <dbReference type="Rhea" id="RHEA-COMP:9952"/>
        <dbReference type="Rhea" id="RHEA-COMP:9953"/>
        <dbReference type="ChEBI" id="CHEBI:15378"/>
        <dbReference type="ChEBI" id="CHEBI:57453"/>
        <dbReference type="ChEBI" id="CHEBI:78530"/>
        <dbReference type="ChEBI" id="CHEBI:78844"/>
        <dbReference type="ChEBI" id="CHEBI:195366"/>
        <dbReference type="EC" id="2.1.2.9"/>
    </reaction>
</comment>
<dbReference type="Proteomes" id="UP000007254">
    <property type="component" value="Chromosome"/>
</dbReference>
<dbReference type="InterPro" id="IPR005794">
    <property type="entry name" value="Fmt"/>
</dbReference>
<dbReference type="EMBL" id="CP002903">
    <property type="protein sequence ID" value="AEJ62335.1"/>
    <property type="molecule type" value="Genomic_DNA"/>
</dbReference>
<dbReference type="STRING" id="869211.Spith_2079"/>
<name>G0GEZ1_WINT7</name>
<dbReference type="CDD" id="cd08646">
    <property type="entry name" value="FMT_core_Met-tRNA-FMT_N"/>
    <property type="match status" value="1"/>
</dbReference>
<dbReference type="Pfam" id="PF00551">
    <property type="entry name" value="Formyl_trans_N"/>
    <property type="match status" value="1"/>
</dbReference>
<dbReference type="AlphaFoldDB" id="G0GEZ1"/>
<evidence type="ECO:0000313" key="9">
    <source>
        <dbReference type="Proteomes" id="UP000007254"/>
    </source>
</evidence>
<feature type="domain" description="Formyl transferase N-terminal" evidence="6">
    <location>
        <begin position="31"/>
        <end position="186"/>
    </location>
</feature>
<evidence type="ECO:0000256" key="2">
    <source>
        <dbReference type="ARBA" id="ARBA00012261"/>
    </source>
</evidence>
<evidence type="ECO:0000256" key="5">
    <source>
        <dbReference type="HAMAP-Rule" id="MF_00182"/>
    </source>
</evidence>
<organism evidence="8 9">
    <name type="scientific">Winmispira thermophila (strain ATCC 700085 / DSM 6578 / Z-1203)</name>
    <name type="common">Spirochaeta thermophila</name>
    <dbReference type="NCBI Taxonomy" id="869211"/>
    <lineage>
        <taxon>Bacteria</taxon>
        <taxon>Pseudomonadati</taxon>
        <taxon>Spirochaetota</taxon>
        <taxon>Spirochaetia</taxon>
        <taxon>Winmispirales</taxon>
        <taxon>Winmispiraceae</taxon>
        <taxon>Winmispira</taxon>
    </lineage>
</organism>
<feature type="domain" description="Formyl transferase C-terminal" evidence="7">
    <location>
        <begin position="210"/>
        <end position="308"/>
    </location>
</feature>
<evidence type="ECO:0000259" key="6">
    <source>
        <dbReference type="Pfam" id="PF00551"/>
    </source>
</evidence>
<dbReference type="RefSeq" id="WP_014625653.1">
    <property type="nucleotide sequence ID" value="NC_017583.1"/>
</dbReference>
<dbReference type="HAMAP" id="MF_00182">
    <property type="entry name" value="Formyl_trans"/>
    <property type="match status" value="1"/>
</dbReference>
<dbReference type="InterPro" id="IPR044135">
    <property type="entry name" value="Met-tRNA-FMT_C"/>
</dbReference>
<evidence type="ECO:0000256" key="4">
    <source>
        <dbReference type="ARBA" id="ARBA00022917"/>
    </source>
</evidence>
<dbReference type="Pfam" id="PF02911">
    <property type="entry name" value="Formyl_trans_C"/>
    <property type="match status" value="1"/>
</dbReference>
<dbReference type="PANTHER" id="PTHR11138">
    <property type="entry name" value="METHIONYL-TRNA FORMYLTRANSFERASE"/>
    <property type="match status" value="1"/>
</dbReference>
<dbReference type="SUPFAM" id="SSF53328">
    <property type="entry name" value="Formyltransferase"/>
    <property type="match status" value="1"/>
</dbReference>
<dbReference type="PANTHER" id="PTHR11138:SF5">
    <property type="entry name" value="METHIONYL-TRNA FORMYLTRANSFERASE, MITOCHONDRIAL"/>
    <property type="match status" value="1"/>
</dbReference>
<dbReference type="InterPro" id="IPR036477">
    <property type="entry name" value="Formyl_transf_N_sf"/>
</dbReference>